<evidence type="ECO:0000256" key="8">
    <source>
        <dbReference type="ARBA" id="ARBA00023065"/>
    </source>
</evidence>
<evidence type="ECO:0000256" key="5">
    <source>
        <dbReference type="ARBA" id="ARBA00022692"/>
    </source>
</evidence>
<evidence type="ECO:0000256" key="6">
    <source>
        <dbReference type="ARBA" id="ARBA00022989"/>
    </source>
</evidence>
<keyword evidence="7" id="KW-0915">Sodium</keyword>
<comment type="subcellular location">
    <subcellularLocation>
        <location evidence="1">Membrane</location>
        <topology evidence="1">Multi-pass membrane protein</topology>
    </subcellularLocation>
</comment>
<dbReference type="EnsemblMetazoa" id="SMAR011131-RA">
    <property type="protein sequence ID" value="SMAR011131-PA"/>
    <property type="gene ID" value="SMAR011131"/>
</dbReference>
<dbReference type="eggNOG" id="KOG4294">
    <property type="taxonomic scope" value="Eukaryota"/>
</dbReference>
<dbReference type="STRING" id="126957.T1JBI5"/>
<reference evidence="14" key="2">
    <citation type="submission" date="2015-02" db="UniProtKB">
        <authorList>
            <consortium name="EnsemblMetazoa"/>
        </authorList>
    </citation>
    <scope>IDENTIFICATION</scope>
</reference>
<dbReference type="Proteomes" id="UP000014500">
    <property type="component" value="Unassembled WGS sequence"/>
</dbReference>
<keyword evidence="4 12" id="KW-0894">Sodium channel</keyword>
<protein>
    <submittedName>
        <fullName evidence="14">Uncharacterized protein</fullName>
    </submittedName>
</protein>
<evidence type="ECO:0000256" key="9">
    <source>
        <dbReference type="ARBA" id="ARBA00023136"/>
    </source>
</evidence>
<keyword evidence="3 12" id="KW-0813">Transport</keyword>
<dbReference type="PANTHER" id="PTHR11690">
    <property type="entry name" value="AMILORIDE-SENSITIVE SODIUM CHANNEL-RELATED"/>
    <property type="match status" value="1"/>
</dbReference>
<accession>T1JBI5</accession>
<dbReference type="EMBL" id="JH432011">
    <property type="status" value="NOT_ANNOTATED_CDS"/>
    <property type="molecule type" value="Genomic_DNA"/>
</dbReference>
<name>T1JBI5_STRMM</name>
<evidence type="ECO:0000313" key="14">
    <source>
        <dbReference type="EnsemblMetazoa" id="SMAR011131-PA"/>
    </source>
</evidence>
<dbReference type="PANTHER" id="PTHR11690:SF300">
    <property type="entry name" value="PICKPOCKET PROTEIN 19"/>
    <property type="match status" value="1"/>
</dbReference>
<dbReference type="Gene3D" id="1.10.287.770">
    <property type="entry name" value="YojJ-like"/>
    <property type="match status" value="1"/>
</dbReference>
<keyword evidence="15" id="KW-1185">Reference proteome</keyword>
<keyword evidence="5 12" id="KW-0812">Transmembrane</keyword>
<feature type="transmembrane region" description="Helical" evidence="13">
    <location>
        <begin position="358"/>
        <end position="387"/>
    </location>
</feature>
<evidence type="ECO:0000256" key="1">
    <source>
        <dbReference type="ARBA" id="ARBA00004141"/>
    </source>
</evidence>
<proteinExistence type="inferred from homology"/>
<evidence type="ECO:0000256" key="13">
    <source>
        <dbReference type="SAM" id="Phobius"/>
    </source>
</evidence>
<keyword evidence="10 12" id="KW-0739">Sodium transport</keyword>
<comment type="similarity">
    <text evidence="2 12">Belongs to the amiloride-sensitive sodium channel (TC 1.A.6) family.</text>
</comment>
<feature type="transmembrane region" description="Helical" evidence="13">
    <location>
        <begin position="34"/>
        <end position="52"/>
    </location>
</feature>
<dbReference type="GO" id="GO:0015280">
    <property type="term" value="F:ligand-gated sodium channel activity"/>
    <property type="evidence" value="ECO:0007669"/>
    <property type="project" value="TreeGrafter"/>
</dbReference>
<dbReference type="Pfam" id="PF00858">
    <property type="entry name" value="ASC"/>
    <property type="match status" value="1"/>
</dbReference>
<evidence type="ECO:0000256" key="4">
    <source>
        <dbReference type="ARBA" id="ARBA00022461"/>
    </source>
</evidence>
<keyword evidence="11 12" id="KW-0407">Ion channel</keyword>
<evidence type="ECO:0000313" key="15">
    <source>
        <dbReference type="Proteomes" id="UP000014500"/>
    </source>
</evidence>
<dbReference type="PhylomeDB" id="T1JBI5"/>
<dbReference type="HOGENOM" id="CLU_037094_0_0_1"/>
<dbReference type="InterPro" id="IPR001873">
    <property type="entry name" value="ENaC"/>
</dbReference>
<evidence type="ECO:0000256" key="3">
    <source>
        <dbReference type="ARBA" id="ARBA00022448"/>
    </source>
</evidence>
<evidence type="ECO:0000256" key="11">
    <source>
        <dbReference type="ARBA" id="ARBA00023303"/>
    </source>
</evidence>
<keyword evidence="8 12" id="KW-0406">Ion transport</keyword>
<evidence type="ECO:0000256" key="7">
    <source>
        <dbReference type="ARBA" id="ARBA00023053"/>
    </source>
</evidence>
<reference evidence="15" key="1">
    <citation type="submission" date="2011-05" db="EMBL/GenBank/DDBJ databases">
        <authorList>
            <person name="Richards S.R."/>
            <person name="Qu J."/>
            <person name="Jiang H."/>
            <person name="Jhangiani S.N."/>
            <person name="Agravi P."/>
            <person name="Goodspeed R."/>
            <person name="Gross S."/>
            <person name="Mandapat C."/>
            <person name="Jackson L."/>
            <person name="Mathew T."/>
            <person name="Pu L."/>
            <person name="Thornton R."/>
            <person name="Saada N."/>
            <person name="Wilczek-Boney K.B."/>
            <person name="Lee S."/>
            <person name="Kovar C."/>
            <person name="Wu Y."/>
            <person name="Scherer S.E."/>
            <person name="Worley K.C."/>
            <person name="Muzny D.M."/>
            <person name="Gibbs R."/>
        </authorList>
    </citation>
    <scope>NUCLEOTIDE SEQUENCE</scope>
    <source>
        <strain evidence="15">Brora</strain>
    </source>
</reference>
<evidence type="ECO:0000256" key="10">
    <source>
        <dbReference type="ARBA" id="ARBA00023201"/>
    </source>
</evidence>
<evidence type="ECO:0000256" key="12">
    <source>
        <dbReference type="RuleBase" id="RU000679"/>
    </source>
</evidence>
<evidence type="ECO:0000256" key="2">
    <source>
        <dbReference type="ARBA" id="ARBA00007193"/>
    </source>
</evidence>
<keyword evidence="6 13" id="KW-1133">Transmembrane helix</keyword>
<dbReference type="OMA" id="NYSISAC"/>
<organism evidence="14 15">
    <name type="scientific">Strigamia maritima</name>
    <name type="common">European centipede</name>
    <name type="synonym">Geophilus maritimus</name>
    <dbReference type="NCBI Taxonomy" id="126957"/>
    <lineage>
        <taxon>Eukaryota</taxon>
        <taxon>Metazoa</taxon>
        <taxon>Ecdysozoa</taxon>
        <taxon>Arthropoda</taxon>
        <taxon>Myriapoda</taxon>
        <taxon>Chilopoda</taxon>
        <taxon>Pleurostigmophora</taxon>
        <taxon>Geophilomorpha</taxon>
        <taxon>Linotaeniidae</taxon>
        <taxon>Strigamia</taxon>
    </lineage>
</organism>
<dbReference type="GO" id="GO:0005886">
    <property type="term" value="C:plasma membrane"/>
    <property type="evidence" value="ECO:0007669"/>
    <property type="project" value="TreeGrafter"/>
</dbReference>
<dbReference type="AlphaFoldDB" id="T1JBI5"/>
<keyword evidence="9 13" id="KW-0472">Membrane</keyword>
<sequence length="406" mass="46681">MELFKVNLCKLGASAQQEYKINGTLLSWKMMRKLMWSAIFFVCLSLICLQVTDRLTYYVNTPLSTNVQVVRNQSMLLPRITICPSDFRRPDIEKQMRENLSKILDRKITSYDLILLENNMTQMWNAFSYKLSDVIKACICGDEPCEKNGIWQPFPSIRGNCFTYFAGGSILGTGSYNGIYLLLQDVVVREPRDPFAWRLLIHSAHDEPLLETFSAGISVYKEFFYDIRLKLKKFQLVNTTMKPCNDISISSCLVNCLKNEIETKIGCSLPFMNSSKTTLCTSPKDFESCDKLIANRIQSVDPSCLCVQECQHDWFETTVDSSPWPTVDSSPWPTGRNATRVRIFYDSFMYEDTRETHLYSLIAMLCDIGGSISLFLGASVFTLLQFVENFIFKIKEKYKPEVKLYN</sequence>